<dbReference type="SMART" id="SM00382">
    <property type="entry name" value="AAA"/>
    <property type="match status" value="1"/>
</dbReference>
<dbReference type="PANTHER" id="PTHR32071">
    <property type="entry name" value="TRANSCRIPTIONAL REGULATORY PROTEIN"/>
    <property type="match status" value="1"/>
</dbReference>
<proteinExistence type="predicted"/>
<dbReference type="InterPro" id="IPR002078">
    <property type="entry name" value="Sigma_54_int"/>
</dbReference>
<accession>A0A6S6U9P3</accession>
<dbReference type="SUPFAM" id="SSF52172">
    <property type="entry name" value="CheY-like"/>
    <property type="match status" value="1"/>
</dbReference>
<dbReference type="SUPFAM" id="SSF46689">
    <property type="entry name" value="Homeodomain-like"/>
    <property type="match status" value="1"/>
</dbReference>
<keyword evidence="3" id="KW-0597">Phosphoprotein</keyword>
<keyword evidence="1" id="KW-0547">Nucleotide-binding</keyword>
<dbReference type="Gene3D" id="1.10.10.60">
    <property type="entry name" value="Homeodomain-like"/>
    <property type="match status" value="1"/>
</dbReference>
<dbReference type="Pfam" id="PF00158">
    <property type="entry name" value="Sigma54_activat"/>
    <property type="match status" value="1"/>
</dbReference>
<dbReference type="PROSITE" id="PS00676">
    <property type="entry name" value="SIGMA54_INTERACT_2"/>
    <property type="match status" value="1"/>
</dbReference>
<dbReference type="GO" id="GO:0005524">
    <property type="term" value="F:ATP binding"/>
    <property type="evidence" value="ECO:0007669"/>
    <property type="project" value="UniProtKB-KW"/>
</dbReference>
<evidence type="ECO:0000256" key="1">
    <source>
        <dbReference type="ARBA" id="ARBA00022741"/>
    </source>
</evidence>
<dbReference type="InterPro" id="IPR025943">
    <property type="entry name" value="Sigma_54_int_dom_ATP-bd_2"/>
</dbReference>
<evidence type="ECO:0000313" key="6">
    <source>
        <dbReference type="EMBL" id="CAA6824798.1"/>
    </source>
</evidence>
<evidence type="ECO:0000259" key="4">
    <source>
        <dbReference type="PROSITE" id="PS50045"/>
    </source>
</evidence>
<dbReference type="PROSITE" id="PS50045">
    <property type="entry name" value="SIGMA54_INTERACT_4"/>
    <property type="match status" value="1"/>
</dbReference>
<dbReference type="PROSITE" id="PS50110">
    <property type="entry name" value="RESPONSE_REGULATORY"/>
    <property type="match status" value="1"/>
</dbReference>
<dbReference type="Pfam" id="PF00072">
    <property type="entry name" value="Response_reg"/>
    <property type="match status" value="1"/>
</dbReference>
<dbReference type="GO" id="GO:0006355">
    <property type="term" value="P:regulation of DNA-templated transcription"/>
    <property type="evidence" value="ECO:0007669"/>
    <property type="project" value="InterPro"/>
</dbReference>
<dbReference type="InterPro" id="IPR058031">
    <property type="entry name" value="AAA_lid_NorR"/>
</dbReference>
<dbReference type="CDD" id="cd00009">
    <property type="entry name" value="AAA"/>
    <property type="match status" value="1"/>
</dbReference>
<dbReference type="InterPro" id="IPR011006">
    <property type="entry name" value="CheY-like_superfamily"/>
</dbReference>
<gene>
    <name evidence="6" type="ORF">HELGO_WM19877</name>
</gene>
<keyword evidence="2" id="KW-0067">ATP-binding</keyword>
<evidence type="ECO:0000256" key="2">
    <source>
        <dbReference type="ARBA" id="ARBA00022840"/>
    </source>
</evidence>
<dbReference type="Gene3D" id="3.40.50.2300">
    <property type="match status" value="1"/>
</dbReference>
<sequence>MEYSRSLRIFIVEDDPMQQRLIKYVMESNPEHEVHTFNTGQDCLDHLHLQPQLISLDYNLPDLGGAEVLQKVKQFNPDIRVIVLSGQKNISTAMDLLKQGANDYITKDTGMKERLRSSVELIKQNIHLKQEVGVLREQLAEKFNSNEIIGQSPVIKAVCKLTEKAAQSNIVISITGETGTGKEVIAKSIHYNSPRRKKRFVAVNMAAIPKELIESELFGHEKGAFTGAIISKQGKFELADGGTLFLDEIGDLDLSVQAKLLRALQEQEITKIGGNKSIKFDARIITATHKNLFEEVHKGNFREDLYYRLLGLSIKLPPLKERGNDILILSKHFLKLYAKSNQLENKTLSQEAKDALMNYNFPGNIRELKSILELSMVLSDEKQIKKEHLQLRSKQKSFSLLDDEMTMRDYTKKVIRHYLEKYKNDVTLVSKKLEIGRSTIYKLIKEDA</sequence>
<dbReference type="InterPro" id="IPR003593">
    <property type="entry name" value="AAA+_ATPase"/>
</dbReference>
<dbReference type="Gene3D" id="3.40.50.300">
    <property type="entry name" value="P-loop containing nucleotide triphosphate hydrolases"/>
    <property type="match status" value="1"/>
</dbReference>
<reference evidence="6" key="1">
    <citation type="submission" date="2020-01" db="EMBL/GenBank/DDBJ databases">
        <authorList>
            <person name="Meier V. D."/>
            <person name="Meier V D."/>
        </authorList>
    </citation>
    <scope>NUCLEOTIDE SEQUENCE</scope>
    <source>
        <strain evidence="6">HLG_WM_MAG_10</strain>
    </source>
</reference>
<evidence type="ECO:0000256" key="3">
    <source>
        <dbReference type="PROSITE-ProRule" id="PRU00169"/>
    </source>
</evidence>
<protein>
    <submittedName>
        <fullName evidence="6">Response regulator of zinc sigma-54-dependent two-component system</fullName>
    </submittedName>
</protein>
<dbReference type="CDD" id="cd00156">
    <property type="entry name" value="REC"/>
    <property type="match status" value="1"/>
</dbReference>
<dbReference type="InterPro" id="IPR027417">
    <property type="entry name" value="P-loop_NTPase"/>
</dbReference>
<name>A0A6S6U9P3_9BACT</name>
<dbReference type="PANTHER" id="PTHR32071:SF57">
    <property type="entry name" value="C4-DICARBOXYLATE TRANSPORT TRANSCRIPTIONAL REGULATORY PROTEIN DCTD"/>
    <property type="match status" value="1"/>
</dbReference>
<dbReference type="FunFam" id="3.40.50.300:FF:000006">
    <property type="entry name" value="DNA-binding transcriptional regulator NtrC"/>
    <property type="match status" value="1"/>
</dbReference>
<feature type="domain" description="Response regulatory" evidence="5">
    <location>
        <begin position="8"/>
        <end position="122"/>
    </location>
</feature>
<organism evidence="6">
    <name type="scientific">uncultured Aureispira sp</name>
    <dbReference type="NCBI Taxonomy" id="1331704"/>
    <lineage>
        <taxon>Bacteria</taxon>
        <taxon>Pseudomonadati</taxon>
        <taxon>Bacteroidota</taxon>
        <taxon>Saprospiria</taxon>
        <taxon>Saprospirales</taxon>
        <taxon>Saprospiraceae</taxon>
        <taxon>Aureispira</taxon>
        <taxon>environmental samples</taxon>
    </lineage>
</organism>
<dbReference type="GO" id="GO:0000160">
    <property type="term" value="P:phosphorelay signal transduction system"/>
    <property type="evidence" value="ECO:0007669"/>
    <property type="project" value="InterPro"/>
</dbReference>
<dbReference type="AlphaFoldDB" id="A0A6S6U9P3"/>
<dbReference type="InterPro" id="IPR009057">
    <property type="entry name" value="Homeodomain-like_sf"/>
</dbReference>
<dbReference type="EMBL" id="CACVAQ010000351">
    <property type="protein sequence ID" value="CAA6824798.1"/>
    <property type="molecule type" value="Genomic_DNA"/>
</dbReference>
<dbReference type="Pfam" id="PF25601">
    <property type="entry name" value="AAA_lid_14"/>
    <property type="match status" value="1"/>
</dbReference>
<dbReference type="SUPFAM" id="SSF52540">
    <property type="entry name" value="P-loop containing nucleoside triphosphate hydrolases"/>
    <property type="match status" value="1"/>
</dbReference>
<dbReference type="InterPro" id="IPR001789">
    <property type="entry name" value="Sig_transdc_resp-reg_receiver"/>
</dbReference>
<dbReference type="SMART" id="SM00448">
    <property type="entry name" value="REC"/>
    <property type="match status" value="1"/>
</dbReference>
<evidence type="ECO:0000259" key="5">
    <source>
        <dbReference type="PROSITE" id="PS50110"/>
    </source>
</evidence>
<dbReference type="Gene3D" id="1.10.8.60">
    <property type="match status" value="1"/>
</dbReference>
<feature type="domain" description="Sigma-54 factor interaction" evidence="4">
    <location>
        <begin position="148"/>
        <end position="377"/>
    </location>
</feature>
<feature type="modified residue" description="4-aspartylphosphate" evidence="3">
    <location>
        <position position="57"/>
    </location>
</feature>